<dbReference type="AlphaFoldDB" id="A0AAU8K3L9"/>
<proteinExistence type="predicted"/>
<dbReference type="KEGG" id="kcm:ABWK59_32335"/>
<feature type="region of interest" description="Disordered" evidence="1">
    <location>
        <begin position="25"/>
        <end position="69"/>
    </location>
</feature>
<name>A0AAU8K3L9_9ACTN</name>
<gene>
    <name evidence="3" type="ORF">ABWK59_32335</name>
</gene>
<feature type="signal peptide" evidence="2">
    <location>
        <begin position="1"/>
        <end position="20"/>
    </location>
</feature>
<sequence>MHIRPALTAALLAVVALGTAACDPESAGGDASAQGPAASAPAAPTGSPSAARPSGKASAPAGTASATAEGKRPDCKTYFASHKVIHVTALDQASGKITANNVAANCTDNGVFFNTANTTTSYTVSPEASVTVYHNQDMELKTVTAKSGTAADGLAHVKTCAETPHLTDFDKLPAGYFCNQDMYEITVNAQGVITSLKETYSS</sequence>
<feature type="compositionally biased region" description="Low complexity" evidence="1">
    <location>
        <begin position="25"/>
        <end position="68"/>
    </location>
</feature>
<dbReference type="PROSITE" id="PS51257">
    <property type="entry name" value="PROKAR_LIPOPROTEIN"/>
    <property type="match status" value="1"/>
</dbReference>
<keyword evidence="2" id="KW-0732">Signal</keyword>
<dbReference type="EMBL" id="CP159872">
    <property type="protein sequence ID" value="XCM83285.1"/>
    <property type="molecule type" value="Genomic_DNA"/>
</dbReference>
<protein>
    <submittedName>
        <fullName evidence="3">Uncharacterized protein</fullName>
    </submittedName>
</protein>
<feature type="chain" id="PRO_5043829395" evidence="2">
    <location>
        <begin position="21"/>
        <end position="202"/>
    </location>
</feature>
<reference evidence="3" key="1">
    <citation type="submission" date="2024-06" db="EMBL/GenBank/DDBJ databases">
        <title>The genome sequences of Kitasatospora sp. strain HUAS MG31.</title>
        <authorList>
            <person name="Mo P."/>
        </authorList>
    </citation>
    <scope>NUCLEOTIDE SEQUENCE</scope>
    <source>
        <strain evidence="3">HUAS MG31</strain>
    </source>
</reference>
<evidence type="ECO:0000313" key="3">
    <source>
        <dbReference type="EMBL" id="XCM83285.1"/>
    </source>
</evidence>
<dbReference type="RefSeq" id="WP_354644220.1">
    <property type="nucleotide sequence ID" value="NZ_CP159872.1"/>
</dbReference>
<evidence type="ECO:0000256" key="1">
    <source>
        <dbReference type="SAM" id="MobiDB-lite"/>
    </source>
</evidence>
<organism evidence="3">
    <name type="scientific">Kitasatospora camelliae</name>
    <dbReference type="NCBI Taxonomy" id="3156397"/>
    <lineage>
        <taxon>Bacteria</taxon>
        <taxon>Bacillati</taxon>
        <taxon>Actinomycetota</taxon>
        <taxon>Actinomycetes</taxon>
        <taxon>Kitasatosporales</taxon>
        <taxon>Streptomycetaceae</taxon>
        <taxon>Kitasatospora</taxon>
    </lineage>
</organism>
<evidence type="ECO:0000256" key="2">
    <source>
        <dbReference type="SAM" id="SignalP"/>
    </source>
</evidence>
<accession>A0AAU8K3L9</accession>